<dbReference type="Proteomes" id="UP000054564">
    <property type="component" value="Unassembled WGS sequence"/>
</dbReference>
<evidence type="ECO:0008006" key="6">
    <source>
        <dbReference type="Google" id="ProtNLM"/>
    </source>
</evidence>
<dbReference type="NCBIfam" id="TIGR02743">
    <property type="entry name" value="TraW"/>
    <property type="match status" value="1"/>
</dbReference>
<comment type="caution">
    <text evidence="4">The sequence shown here is derived from an EMBL/GenBank/DDBJ whole genome shotgun (WGS) entry which is preliminary data.</text>
</comment>
<evidence type="ECO:0000259" key="2">
    <source>
        <dbReference type="Pfam" id="PF12477"/>
    </source>
</evidence>
<dbReference type="STRING" id="1165861.A0A0L0UNA9"/>
<dbReference type="InterPro" id="IPR041205">
    <property type="entry name" value="ScsC_N"/>
</dbReference>
<accession>A0A0L0UNA9</accession>
<feature type="chain" id="PRO_5005548878" description="Type-F conjugative transfer system protein TraW" evidence="1">
    <location>
        <begin position="19"/>
        <end position="259"/>
    </location>
</feature>
<sequence length="259" mass="28705">MKLKPVLLLVALAQPVSAADLGTFGEVWDVREQNLLTVIQTRLKDHFAGRSQADIQKELQDRVTESAMRPAPVEGLGRGPKTWVRQFDPAIVSSQELADHNGTVFVRKGQRVSPFDVIPVFNETLYFIDGDDAEQVAWMKQQKPTTVVSKIILVNGSIKDSAEALDSRIYFDQGGAIVRRFGIKQIPAIITQEPGKPLLPQSATAVETPAVEFFKPGEQEAIGKIAADYLRAHPEILIEMSEKLQHQEEQQQQKGAIEA</sequence>
<keyword evidence="5" id="KW-1185">Reference proteome</keyword>
<evidence type="ECO:0000313" key="4">
    <source>
        <dbReference type="EMBL" id="KNE88503.1"/>
    </source>
</evidence>
<evidence type="ECO:0000256" key="1">
    <source>
        <dbReference type="SAM" id="SignalP"/>
    </source>
</evidence>
<feature type="domain" description="Type-F conjugative transfer system protein TraW N-terminal" evidence="2">
    <location>
        <begin position="7"/>
        <end position="30"/>
    </location>
</feature>
<proteinExistence type="predicted"/>
<dbReference type="AlphaFoldDB" id="A0A0L0UNA9"/>
<feature type="signal peptide" evidence="1">
    <location>
        <begin position="1"/>
        <end position="18"/>
    </location>
</feature>
<feature type="domain" description="Copper resistance protein ScsC N-terminal" evidence="3">
    <location>
        <begin position="218"/>
        <end position="251"/>
    </location>
</feature>
<protein>
    <recommendedName>
        <fullName evidence="6">Type-F conjugative transfer system protein TraW</fullName>
    </recommendedName>
</protein>
<keyword evidence="1" id="KW-0732">Signal</keyword>
<reference evidence="5" key="1">
    <citation type="submission" date="2014-03" db="EMBL/GenBank/DDBJ databases">
        <title>The Genome Sequence of Puccinia striiformis f. sp. tritici PST-78.</title>
        <authorList>
            <consortium name="The Broad Institute Genome Sequencing Platform"/>
            <person name="Cuomo C."/>
            <person name="Hulbert S."/>
            <person name="Chen X."/>
            <person name="Walker B."/>
            <person name="Young S.K."/>
            <person name="Zeng Q."/>
            <person name="Gargeya S."/>
            <person name="Fitzgerald M."/>
            <person name="Haas B."/>
            <person name="Abouelleil A."/>
            <person name="Alvarado L."/>
            <person name="Arachchi H.M."/>
            <person name="Berlin A.M."/>
            <person name="Chapman S.B."/>
            <person name="Goldberg J."/>
            <person name="Griggs A."/>
            <person name="Gujja S."/>
            <person name="Hansen M."/>
            <person name="Howarth C."/>
            <person name="Imamovic A."/>
            <person name="Larimer J."/>
            <person name="McCowan C."/>
            <person name="Montmayeur A."/>
            <person name="Murphy C."/>
            <person name="Neiman D."/>
            <person name="Pearson M."/>
            <person name="Priest M."/>
            <person name="Roberts A."/>
            <person name="Saif S."/>
            <person name="Shea T."/>
            <person name="Sisk P."/>
            <person name="Sykes S."/>
            <person name="Wortman J."/>
            <person name="Nusbaum C."/>
            <person name="Birren B."/>
        </authorList>
    </citation>
    <scope>NUCLEOTIDE SEQUENCE [LARGE SCALE GENOMIC DNA]</scope>
    <source>
        <strain evidence="5">race PST-78</strain>
    </source>
</reference>
<evidence type="ECO:0000313" key="5">
    <source>
        <dbReference type="Proteomes" id="UP000054564"/>
    </source>
</evidence>
<dbReference type="Pfam" id="PF12477">
    <property type="entry name" value="TraW_N"/>
    <property type="match status" value="1"/>
</dbReference>
<evidence type="ECO:0000259" key="3">
    <source>
        <dbReference type="Pfam" id="PF18312"/>
    </source>
</evidence>
<feature type="non-terminal residue" evidence="4">
    <location>
        <position position="259"/>
    </location>
</feature>
<dbReference type="Pfam" id="PF18312">
    <property type="entry name" value="ScsC_N"/>
    <property type="match status" value="1"/>
</dbReference>
<name>A0A0L0UNA9_9BASI</name>
<dbReference type="InterPro" id="IPR014114">
    <property type="entry name" value="TraW"/>
</dbReference>
<dbReference type="InterPro" id="IPR025864">
    <property type="entry name" value="TraW_N_dom"/>
</dbReference>
<gene>
    <name evidence="4" type="ORF">PSTG_18093</name>
</gene>
<organism evidence="4 5">
    <name type="scientific">Puccinia striiformis f. sp. tritici PST-78</name>
    <dbReference type="NCBI Taxonomy" id="1165861"/>
    <lineage>
        <taxon>Eukaryota</taxon>
        <taxon>Fungi</taxon>
        <taxon>Dikarya</taxon>
        <taxon>Basidiomycota</taxon>
        <taxon>Pucciniomycotina</taxon>
        <taxon>Pucciniomycetes</taxon>
        <taxon>Pucciniales</taxon>
        <taxon>Pucciniaceae</taxon>
        <taxon>Puccinia</taxon>
    </lineage>
</organism>
<dbReference type="EMBL" id="AJIL01001706">
    <property type="protein sequence ID" value="KNE88503.1"/>
    <property type="molecule type" value="Genomic_DNA"/>
</dbReference>